<dbReference type="Pfam" id="PF05641">
    <property type="entry name" value="Agenet"/>
    <property type="match status" value="1"/>
</dbReference>
<accession>A0ABM1VDG8</accession>
<sequence length="196" mass="23273">MAKGNSVDKNHKKRVNVISMNIRKLVYKGQEATRIFQRNNEVEVVSEEKGYLGSYYRATILYPVGNCSDYRVKYKTLVNDDQTTPLEWYVRASELRPVPPQISRETKPMETYDIVDVYANEGWWIGVITAKVEQQYRVYFPTSKEEMLYSADKLRFHQEWRVAISFTWLRIHFSSFSCTHFGFNKFSVILVWYEFT</sequence>
<evidence type="ECO:0000313" key="2">
    <source>
        <dbReference type="Proteomes" id="UP000694930"/>
    </source>
</evidence>
<dbReference type="RefSeq" id="XP_027773786.1">
    <property type="nucleotide sequence ID" value="XM_027917985.1"/>
</dbReference>
<dbReference type="SMART" id="SM00743">
    <property type="entry name" value="Agenet"/>
    <property type="match status" value="2"/>
</dbReference>
<evidence type="ECO:0000313" key="3">
    <source>
        <dbReference type="RefSeq" id="XP_027773786.1"/>
    </source>
</evidence>
<reference evidence="3" key="2">
    <citation type="submission" date="2025-08" db="UniProtKB">
        <authorList>
            <consortium name="RefSeq"/>
        </authorList>
    </citation>
    <scope>IDENTIFICATION</scope>
</reference>
<keyword evidence="2" id="KW-1185">Reference proteome</keyword>
<dbReference type="PANTHER" id="PTHR31917:SF107">
    <property type="entry name" value="AGENET DOMAIN-CONTAINING PROTEIN"/>
    <property type="match status" value="1"/>
</dbReference>
<feature type="domain" description="Agenet" evidence="1">
    <location>
        <begin position="34"/>
        <end position="103"/>
    </location>
</feature>
<proteinExistence type="predicted"/>
<organism evidence="2 3">
    <name type="scientific">Solanum pennellii</name>
    <name type="common">Tomato</name>
    <name type="synonym">Lycopersicon pennellii</name>
    <dbReference type="NCBI Taxonomy" id="28526"/>
    <lineage>
        <taxon>Eukaryota</taxon>
        <taxon>Viridiplantae</taxon>
        <taxon>Streptophyta</taxon>
        <taxon>Embryophyta</taxon>
        <taxon>Tracheophyta</taxon>
        <taxon>Spermatophyta</taxon>
        <taxon>Magnoliopsida</taxon>
        <taxon>eudicotyledons</taxon>
        <taxon>Gunneridae</taxon>
        <taxon>Pentapetalae</taxon>
        <taxon>asterids</taxon>
        <taxon>lamiids</taxon>
        <taxon>Solanales</taxon>
        <taxon>Solanaceae</taxon>
        <taxon>Solanoideae</taxon>
        <taxon>Solaneae</taxon>
        <taxon>Solanum</taxon>
        <taxon>Solanum subgen. Lycopersicon</taxon>
    </lineage>
</organism>
<name>A0ABM1VDG8_SOLPN</name>
<reference evidence="2" key="1">
    <citation type="journal article" date="2014" name="Nat. Genet.">
        <title>The genome of the stress-tolerant wild tomato species Solanum pennellii.</title>
        <authorList>
            <person name="Bolger A."/>
            <person name="Scossa F."/>
            <person name="Bolger M.E."/>
            <person name="Lanz C."/>
            <person name="Maumus F."/>
            <person name="Tohge T."/>
            <person name="Quesneville H."/>
            <person name="Alseekh S."/>
            <person name="Sorensen I."/>
            <person name="Lichtenstein G."/>
            <person name="Fich E.A."/>
            <person name="Conte M."/>
            <person name="Keller H."/>
            <person name="Schneeberger K."/>
            <person name="Schwacke R."/>
            <person name="Ofner I."/>
            <person name="Vrebalov J."/>
            <person name="Xu Y."/>
            <person name="Osorio S."/>
            <person name="Aflitos S.A."/>
            <person name="Schijlen E."/>
            <person name="Jimenez-Gomez J.M."/>
            <person name="Ryngajllo M."/>
            <person name="Kimura S."/>
            <person name="Kumar R."/>
            <person name="Koenig D."/>
            <person name="Headland L.R."/>
            <person name="Maloof J.N."/>
            <person name="Sinha N."/>
            <person name="van Ham R.C."/>
            <person name="Lankhorst R.K."/>
            <person name="Mao L."/>
            <person name="Vogel A."/>
            <person name="Arsova B."/>
            <person name="Panstruga R."/>
            <person name="Fei Z."/>
            <person name="Rose J.K."/>
            <person name="Zamir D."/>
            <person name="Carrari F."/>
            <person name="Giovannoni J.J."/>
            <person name="Weigel D."/>
            <person name="Usadel B."/>
            <person name="Fernie A.R."/>
        </authorList>
    </citation>
    <scope>NUCLEOTIDE SEQUENCE [LARGE SCALE GENOMIC DNA]</scope>
    <source>
        <strain evidence="2">cv. LA0716</strain>
    </source>
</reference>
<dbReference type="InterPro" id="IPR014002">
    <property type="entry name" value="Agenet_dom_plant"/>
</dbReference>
<gene>
    <name evidence="3" type="primary">LOC114077648</name>
</gene>
<evidence type="ECO:0000259" key="1">
    <source>
        <dbReference type="SMART" id="SM00743"/>
    </source>
</evidence>
<dbReference type="InterPro" id="IPR008395">
    <property type="entry name" value="Agenet-like_dom"/>
</dbReference>
<feature type="domain" description="Agenet" evidence="1">
    <location>
        <begin position="107"/>
        <end position="162"/>
    </location>
</feature>
<dbReference type="GeneID" id="114077648"/>
<dbReference type="Proteomes" id="UP000694930">
    <property type="component" value="Chromosome 6"/>
</dbReference>
<protein>
    <submittedName>
        <fullName evidence="3">DUF724 domain-containing protein 3-like</fullName>
    </submittedName>
</protein>
<dbReference type="PANTHER" id="PTHR31917">
    <property type="entry name" value="AGENET DOMAIN-CONTAINING PROTEIN-RELATED"/>
    <property type="match status" value="1"/>
</dbReference>
<dbReference type="CDD" id="cd20405">
    <property type="entry name" value="Tudor_Agenet_AtDUF_rpt1_3"/>
    <property type="match status" value="1"/>
</dbReference>